<evidence type="ECO:0000313" key="3">
    <source>
        <dbReference type="Proteomes" id="UP001465668"/>
    </source>
</evidence>
<name>A0ABR2Y0M6_9PEZI</name>
<organism evidence="2 3">
    <name type="scientific">Seiridium cardinale</name>
    <dbReference type="NCBI Taxonomy" id="138064"/>
    <lineage>
        <taxon>Eukaryota</taxon>
        <taxon>Fungi</taxon>
        <taxon>Dikarya</taxon>
        <taxon>Ascomycota</taxon>
        <taxon>Pezizomycotina</taxon>
        <taxon>Sordariomycetes</taxon>
        <taxon>Xylariomycetidae</taxon>
        <taxon>Amphisphaeriales</taxon>
        <taxon>Sporocadaceae</taxon>
        <taxon>Seiridium</taxon>
    </lineage>
</organism>
<feature type="compositionally biased region" description="Polar residues" evidence="1">
    <location>
        <begin position="118"/>
        <end position="128"/>
    </location>
</feature>
<evidence type="ECO:0000256" key="1">
    <source>
        <dbReference type="SAM" id="MobiDB-lite"/>
    </source>
</evidence>
<proteinExistence type="predicted"/>
<comment type="caution">
    <text evidence="2">The sequence shown here is derived from an EMBL/GenBank/DDBJ whole genome shotgun (WGS) entry which is preliminary data.</text>
</comment>
<sequence>MFPEWQEVLSRIRQERGCFAWATGMLNQCLSRSVAVLPGLFDEADLLLARNEGSSRASEAAKPARSRLAILPGPNPSRARRKSLHPQPRPKTAALVKTRRASRTEWEEARTIDDEHSSTANTRGTVGG</sequence>
<dbReference type="Proteomes" id="UP001465668">
    <property type="component" value="Unassembled WGS sequence"/>
</dbReference>
<dbReference type="EMBL" id="JARVKM010000010">
    <property type="protein sequence ID" value="KAK9779594.1"/>
    <property type="molecule type" value="Genomic_DNA"/>
</dbReference>
<gene>
    <name evidence="2" type="ORF">SCAR479_03660</name>
</gene>
<reference evidence="2 3" key="1">
    <citation type="submission" date="2024-02" db="EMBL/GenBank/DDBJ databases">
        <title>First draft genome assembly of two strains of Seiridium cardinale.</title>
        <authorList>
            <person name="Emiliani G."/>
            <person name="Scali E."/>
        </authorList>
    </citation>
    <scope>NUCLEOTIDE SEQUENCE [LARGE SCALE GENOMIC DNA]</scope>
    <source>
        <strain evidence="2 3">BM-138-000479</strain>
    </source>
</reference>
<feature type="compositionally biased region" description="Basic and acidic residues" evidence="1">
    <location>
        <begin position="102"/>
        <end position="117"/>
    </location>
</feature>
<keyword evidence="3" id="KW-1185">Reference proteome</keyword>
<feature type="region of interest" description="Disordered" evidence="1">
    <location>
        <begin position="52"/>
        <end position="128"/>
    </location>
</feature>
<accession>A0ABR2Y0M6</accession>
<protein>
    <submittedName>
        <fullName evidence="2">Uncharacterized protein</fullName>
    </submittedName>
</protein>
<evidence type="ECO:0000313" key="2">
    <source>
        <dbReference type="EMBL" id="KAK9779594.1"/>
    </source>
</evidence>